<dbReference type="EMBL" id="BLAL01000011">
    <property type="protein sequence ID" value="GES73889.1"/>
    <property type="molecule type" value="Genomic_DNA"/>
</dbReference>
<evidence type="ECO:0000313" key="4">
    <source>
        <dbReference type="Proteomes" id="UP000247702"/>
    </source>
</evidence>
<dbReference type="EMBL" id="BEXD01000058">
    <property type="protein sequence ID" value="GBB83827.1"/>
    <property type="molecule type" value="Genomic_DNA"/>
</dbReference>
<name>A0A2Z6Q212_9GLOM</name>
<comment type="caution">
    <text evidence="2">The sequence shown here is derived from an EMBL/GenBank/DDBJ whole genome shotgun (WGS) entry which is preliminary data.</text>
</comment>
<dbReference type="Proteomes" id="UP000247702">
    <property type="component" value="Unassembled WGS sequence"/>
</dbReference>
<evidence type="ECO:0000313" key="3">
    <source>
        <dbReference type="EMBL" id="GES73889.1"/>
    </source>
</evidence>
<dbReference type="OrthoDB" id="2310182at2759"/>
<evidence type="ECO:0000313" key="2">
    <source>
        <dbReference type="EMBL" id="GBB83827.1"/>
    </source>
</evidence>
<feature type="region of interest" description="Disordered" evidence="1">
    <location>
        <begin position="125"/>
        <end position="151"/>
    </location>
</feature>
<sequence length="151" mass="17312">MNQNDDSAQDYLNSPGRFGNSYAPAIIPNNNNNNNTNYHVKISNPNNTVLPDTYQFYLPLPNDTIYRVTYTKLHSSEIAKLLNNGVDISSIPDSHFFYHQRVQGLICQQIHQRVEQHSIQTFNTIPNSQIDRTPPNPQVHSNNNIYNNMDP</sequence>
<gene>
    <name evidence="3" type="ORF">RCL2_000139500</name>
    <name evidence="2" type="ORF">RclHR1_01050001</name>
</gene>
<dbReference type="Proteomes" id="UP000615446">
    <property type="component" value="Unassembled WGS sequence"/>
</dbReference>
<accession>A0A2Z6Q212</accession>
<feature type="compositionally biased region" description="Polar residues" evidence="1">
    <location>
        <begin position="138"/>
        <end position="151"/>
    </location>
</feature>
<reference evidence="2 4" key="1">
    <citation type="submission" date="2017-11" db="EMBL/GenBank/DDBJ databases">
        <title>The genome of Rhizophagus clarus HR1 reveals common genetic basis of auxotrophy among arbuscular mycorrhizal fungi.</title>
        <authorList>
            <person name="Kobayashi Y."/>
        </authorList>
    </citation>
    <scope>NUCLEOTIDE SEQUENCE [LARGE SCALE GENOMIC DNA]</scope>
    <source>
        <strain evidence="2 4">HR1</strain>
    </source>
</reference>
<proteinExistence type="predicted"/>
<keyword evidence="4" id="KW-1185">Reference proteome</keyword>
<reference evidence="3" key="2">
    <citation type="submission" date="2019-10" db="EMBL/GenBank/DDBJ databases">
        <title>Conservation and host-specific expression of non-tandemly repeated heterogenous ribosome RNA gene in arbuscular mycorrhizal fungi.</title>
        <authorList>
            <person name="Maeda T."/>
            <person name="Kobayashi Y."/>
            <person name="Nakagawa T."/>
            <person name="Ezawa T."/>
            <person name="Yamaguchi K."/>
            <person name="Bino T."/>
            <person name="Nishimoto Y."/>
            <person name="Shigenobu S."/>
            <person name="Kawaguchi M."/>
        </authorList>
    </citation>
    <scope>NUCLEOTIDE SEQUENCE</scope>
    <source>
        <strain evidence="3">HR1</strain>
    </source>
</reference>
<evidence type="ECO:0000256" key="1">
    <source>
        <dbReference type="SAM" id="MobiDB-lite"/>
    </source>
</evidence>
<dbReference type="AlphaFoldDB" id="A0A2Z6Q212"/>
<protein>
    <submittedName>
        <fullName evidence="2">Uncharacterized protein</fullName>
    </submittedName>
</protein>
<organism evidence="2 4">
    <name type="scientific">Rhizophagus clarus</name>
    <dbReference type="NCBI Taxonomy" id="94130"/>
    <lineage>
        <taxon>Eukaryota</taxon>
        <taxon>Fungi</taxon>
        <taxon>Fungi incertae sedis</taxon>
        <taxon>Mucoromycota</taxon>
        <taxon>Glomeromycotina</taxon>
        <taxon>Glomeromycetes</taxon>
        <taxon>Glomerales</taxon>
        <taxon>Glomeraceae</taxon>
        <taxon>Rhizophagus</taxon>
    </lineage>
</organism>